<dbReference type="AlphaFoldDB" id="A0A8X6T0H1"/>
<dbReference type="EMBL" id="BMAU01021358">
    <property type="protein sequence ID" value="GFY21556.1"/>
    <property type="molecule type" value="Genomic_DNA"/>
</dbReference>
<proteinExistence type="predicted"/>
<evidence type="ECO:0000313" key="2">
    <source>
        <dbReference type="EMBL" id="GFY21556.1"/>
    </source>
</evidence>
<accession>A0A8X6T0H1</accession>
<dbReference type="Proteomes" id="UP000887159">
    <property type="component" value="Unassembled WGS sequence"/>
</dbReference>
<gene>
    <name evidence="2" type="ORF">TNCV_1167011</name>
</gene>
<organism evidence="2 3">
    <name type="scientific">Trichonephila clavipes</name>
    <name type="common">Golden silk orbweaver</name>
    <name type="synonym">Nephila clavipes</name>
    <dbReference type="NCBI Taxonomy" id="2585209"/>
    <lineage>
        <taxon>Eukaryota</taxon>
        <taxon>Metazoa</taxon>
        <taxon>Ecdysozoa</taxon>
        <taxon>Arthropoda</taxon>
        <taxon>Chelicerata</taxon>
        <taxon>Arachnida</taxon>
        <taxon>Araneae</taxon>
        <taxon>Araneomorphae</taxon>
        <taxon>Entelegynae</taxon>
        <taxon>Araneoidea</taxon>
        <taxon>Nephilidae</taxon>
        <taxon>Trichonephila</taxon>
    </lineage>
</organism>
<name>A0A8X6T0H1_TRICX</name>
<feature type="region of interest" description="Disordered" evidence="1">
    <location>
        <begin position="103"/>
        <end position="140"/>
    </location>
</feature>
<reference evidence="2" key="1">
    <citation type="submission" date="2020-08" db="EMBL/GenBank/DDBJ databases">
        <title>Multicomponent nature underlies the extraordinary mechanical properties of spider dragline silk.</title>
        <authorList>
            <person name="Kono N."/>
            <person name="Nakamura H."/>
            <person name="Mori M."/>
            <person name="Yoshida Y."/>
            <person name="Ohtoshi R."/>
            <person name="Malay A.D."/>
            <person name="Moran D.A.P."/>
            <person name="Tomita M."/>
            <person name="Numata K."/>
            <person name="Arakawa K."/>
        </authorList>
    </citation>
    <scope>NUCLEOTIDE SEQUENCE</scope>
</reference>
<evidence type="ECO:0000256" key="1">
    <source>
        <dbReference type="SAM" id="MobiDB-lite"/>
    </source>
</evidence>
<keyword evidence="3" id="KW-1185">Reference proteome</keyword>
<protein>
    <submittedName>
        <fullName evidence="2">Uncharacterized protein</fullName>
    </submittedName>
</protein>
<sequence>MSLTKSSKEWKVLTHGRCYHSEGIYPIRLMRTLPMNTRLHLQFPFFALLTPKYQHSSVVQNISICSRIDPFKLQGWVNHTPLVISHWQASKSLHTALSLISTPLSHQRRQPRSNTKDNGPKATCSVSSPYGEPPALHMST</sequence>
<evidence type="ECO:0000313" key="3">
    <source>
        <dbReference type="Proteomes" id="UP000887159"/>
    </source>
</evidence>
<comment type="caution">
    <text evidence="2">The sequence shown here is derived from an EMBL/GenBank/DDBJ whole genome shotgun (WGS) entry which is preliminary data.</text>
</comment>